<dbReference type="AlphaFoldDB" id="A0A7X9X6G4"/>
<organism evidence="3 4">
    <name type="scientific">Paraburkholderia antibiotica</name>
    <dbReference type="NCBI Taxonomy" id="2728839"/>
    <lineage>
        <taxon>Bacteria</taxon>
        <taxon>Pseudomonadati</taxon>
        <taxon>Pseudomonadota</taxon>
        <taxon>Betaproteobacteria</taxon>
        <taxon>Burkholderiales</taxon>
        <taxon>Burkholderiaceae</taxon>
        <taxon>Paraburkholderia</taxon>
    </lineage>
</organism>
<keyword evidence="1 3" id="KW-0808">Transferase</keyword>
<proteinExistence type="inferred from homology"/>
<protein>
    <submittedName>
        <fullName evidence="3">2-phospho-L-lactate transferase</fullName>
        <ecNumber evidence="3">2.7.8.28</ecNumber>
    </submittedName>
</protein>
<dbReference type="CDD" id="cd07186">
    <property type="entry name" value="CofD_like"/>
    <property type="match status" value="1"/>
</dbReference>
<dbReference type="InterPro" id="IPR002882">
    <property type="entry name" value="CofD"/>
</dbReference>
<dbReference type="EC" id="2.7.8.28" evidence="3"/>
<name>A0A7X9X6G4_9BURK</name>
<dbReference type="EMBL" id="JABBFZ010000008">
    <property type="protein sequence ID" value="NML32356.1"/>
    <property type="molecule type" value="Genomic_DNA"/>
</dbReference>
<dbReference type="GO" id="GO:0000287">
    <property type="term" value="F:magnesium ion binding"/>
    <property type="evidence" value="ECO:0007669"/>
    <property type="project" value="InterPro"/>
</dbReference>
<dbReference type="InterPro" id="IPR010115">
    <property type="entry name" value="FbiA/CofD"/>
</dbReference>
<dbReference type="Proteomes" id="UP000583127">
    <property type="component" value="Unassembled WGS sequence"/>
</dbReference>
<sequence>MRERIKDTRVVLLAGGVGGARMAVGLNAVLEPGSLGIVANIGDDEDFYGLRICPDLDTLLYTLSGKVDPRQGWGVRDDATRALDVLGELGAPVWMKLGDADMGLHIWRSWRLSLGERLSDVMAAAAARFGVEAELLPVCDSPVPTEIVCDEGTLRFQQWFVGRRAAPAVREVRYREARNRVVTPDALRAIERADLVVIAPSNPLLSIEPMLALGGLREALRASTAPCVAVSPLIGGKAVKGPLDRMLDDMGLPGGNAGVAQRYAGLLDGLVIHADDAVDCAALRERGLAVLCAGTRIASREASAELAGALLAWARDDLRGGRPADRAVRPECAA</sequence>
<dbReference type="InterPro" id="IPR038136">
    <property type="entry name" value="CofD-like_dom_sf"/>
</dbReference>
<evidence type="ECO:0000313" key="3">
    <source>
        <dbReference type="EMBL" id="NML32356.1"/>
    </source>
</evidence>
<evidence type="ECO:0000256" key="1">
    <source>
        <dbReference type="ARBA" id="ARBA00022679"/>
    </source>
</evidence>
<gene>
    <name evidence="3" type="ORF">HHL14_16115</name>
</gene>
<dbReference type="RefSeq" id="WP_169498601.1">
    <property type="nucleotide sequence ID" value="NZ_JABBFZ010000008.1"/>
</dbReference>
<dbReference type="HAMAP" id="MF_01257">
    <property type="entry name" value="CofD"/>
    <property type="match status" value="1"/>
</dbReference>
<dbReference type="PANTHER" id="PTHR43007">
    <property type="entry name" value="2-PHOSPHO-L-LACTATE TRANSFERASE"/>
    <property type="match status" value="1"/>
</dbReference>
<evidence type="ECO:0000256" key="2">
    <source>
        <dbReference type="ARBA" id="ARBA00022842"/>
    </source>
</evidence>
<dbReference type="Pfam" id="PF01933">
    <property type="entry name" value="CofD"/>
    <property type="match status" value="1"/>
</dbReference>
<keyword evidence="4" id="KW-1185">Reference proteome</keyword>
<keyword evidence="2" id="KW-0460">Magnesium</keyword>
<dbReference type="Gene3D" id="1.10.8.240">
    <property type="entry name" value="CofD-like domain"/>
    <property type="match status" value="1"/>
</dbReference>
<dbReference type="Gene3D" id="3.40.50.10680">
    <property type="entry name" value="CofD-like domains"/>
    <property type="match status" value="1"/>
</dbReference>
<reference evidence="3 4" key="1">
    <citation type="submission" date="2020-04" db="EMBL/GenBank/DDBJ databases">
        <title>Paraburkholderia sp. G-4-1-8 isolated from soil.</title>
        <authorList>
            <person name="Dahal R.H."/>
        </authorList>
    </citation>
    <scope>NUCLEOTIDE SEQUENCE [LARGE SCALE GENOMIC DNA]</scope>
    <source>
        <strain evidence="3 4">G-4-1-8</strain>
    </source>
</reference>
<accession>A0A7X9X6G4</accession>
<evidence type="ECO:0000313" key="4">
    <source>
        <dbReference type="Proteomes" id="UP000583127"/>
    </source>
</evidence>
<comment type="caution">
    <text evidence="3">The sequence shown here is derived from an EMBL/GenBank/DDBJ whole genome shotgun (WGS) entry which is preliminary data.</text>
</comment>
<dbReference type="PANTHER" id="PTHR43007:SF1">
    <property type="entry name" value="2-PHOSPHO-L-LACTATE TRANSFERASE"/>
    <property type="match status" value="1"/>
</dbReference>
<dbReference type="SUPFAM" id="SSF142338">
    <property type="entry name" value="CofD-like"/>
    <property type="match status" value="1"/>
</dbReference>
<dbReference type="NCBIfam" id="TIGR01819">
    <property type="entry name" value="F420_cofD"/>
    <property type="match status" value="1"/>
</dbReference>
<dbReference type="GO" id="GO:0043743">
    <property type="term" value="F:LPPG:FO 2-phospho-L-lactate transferase activity"/>
    <property type="evidence" value="ECO:0007669"/>
    <property type="project" value="UniProtKB-EC"/>
</dbReference>